<feature type="compositionally biased region" description="Polar residues" evidence="1">
    <location>
        <begin position="97"/>
        <end position="111"/>
    </location>
</feature>
<sequence>MKTLQSATWSNRVMCATTGVPIVQWQTTLMTSVSERGGQDEEETGVTSDRKYTYMAPLPRPRGVRILGFVLDRDRVHQSSFPDVTSTYNSAYSPRALSTQPTVLSPDNSDNPRAGQHLKRPNPFGKMLNLAWRILAILACLYGIAECAQISKEVMEDHVDPAICLESQSKESFDQKRPWQAIILGKWHHTHKDAGEGPLAVMAELVTTITKVLDTITKRQFLKSGSAHRLKKYSHWTASRTQIHPAIA</sequence>
<reference evidence="2" key="1">
    <citation type="submission" date="2023-01" db="EMBL/GenBank/DDBJ databases">
        <title>Exophiala dermititidis isolated from Cystic Fibrosis Patient.</title>
        <authorList>
            <person name="Kurbessoian T."/>
            <person name="Crocker A."/>
            <person name="Murante D."/>
            <person name="Hogan D.A."/>
            <person name="Stajich J.E."/>
        </authorList>
    </citation>
    <scope>NUCLEOTIDE SEQUENCE</scope>
    <source>
        <strain evidence="2">Ex8</strain>
    </source>
</reference>
<feature type="region of interest" description="Disordered" evidence="1">
    <location>
        <begin position="97"/>
        <end position="120"/>
    </location>
</feature>
<evidence type="ECO:0000256" key="1">
    <source>
        <dbReference type="SAM" id="MobiDB-lite"/>
    </source>
</evidence>
<proteinExistence type="predicted"/>
<evidence type="ECO:0000313" key="2">
    <source>
        <dbReference type="EMBL" id="KAJ8991233.1"/>
    </source>
</evidence>
<dbReference type="AlphaFoldDB" id="A0AAN6ETZ3"/>
<dbReference type="EMBL" id="JAJGCB010000008">
    <property type="protein sequence ID" value="KAJ8991233.1"/>
    <property type="molecule type" value="Genomic_DNA"/>
</dbReference>
<gene>
    <name evidence="2" type="ORF">HRR80_004578</name>
</gene>
<evidence type="ECO:0000313" key="3">
    <source>
        <dbReference type="Proteomes" id="UP001161757"/>
    </source>
</evidence>
<accession>A0AAN6ETZ3</accession>
<protein>
    <submittedName>
        <fullName evidence="2">Uncharacterized protein</fullName>
    </submittedName>
</protein>
<organism evidence="2 3">
    <name type="scientific">Exophiala dermatitidis</name>
    <name type="common">Black yeast-like fungus</name>
    <name type="synonym">Wangiella dermatitidis</name>
    <dbReference type="NCBI Taxonomy" id="5970"/>
    <lineage>
        <taxon>Eukaryota</taxon>
        <taxon>Fungi</taxon>
        <taxon>Dikarya</taxon>
        <taxon>Ascomycota</taxon>
        <taxon>Pezizomycotina</taxon>
        <taxon>Eurotiomycetes</taxon>
        <taxon>Chaetothyriomycetidae</taxon>
        <taxon>Chaetothyriales</taxon>
        <taxon>Herpotrichiellaceae</taxon>
        <taxon>Exophiala</taxon>
    </lineage>
</organism>
<comment type="caution">
    <text evidence="2">The sequence shown here is derived from an EMBL/GenBank/DDBJ whole genome shotgun (WGS) entry which is preliminary data.</text>
</comment>
<dbReference type="Proteomes" id="UP001161757">
    <property type="component" value="Unassembled WGS sequence"/>
</dbReference>
<name>A0AAN6ETZ3_EXODE</name>